<dbReference type="PANTHER" id="PTHR33823:SF4">
    <property type="entry name" value="GENERAL STRESS PROTEIN 16O"/>
    <property type="match status" value="1"/>
</dbReference>
<protein>
    <submittedName>
        <fullName evidence="4">TraR/DksA family transcriptional regulator</fullName>
    </submittedName>
</protein>
<feature type="compositionally biased region" description="Low complexity" evidence="3">
    <location>
        <begin position="96"/>
        <end position="138"/>
    </location>
</feature>
<organism evidence="4 5">
    <name type="scientific">Ilumatobacter fluminis</name>
    <dbReference type="NCBI Taxonomy" id="467091"/>
    <lineage>
        <taxon>Bacteria</taxon>
        <taxon>Bacillati</taxon>
        <taxon>Actinomycetota</taxon>
        <taxon>Acidimicrobiia</taxon>
        <taxon>Acidimicrobiales</taxon>
        <taxon>Ilumatobacteraceae</taxon>
        <taxon>Ilumatobacter</taxon>
    </lineage>
</organism>
<evidence type="ECO:0000256" key="1">
    <source>
        <dbReference type="PROSITE-ProRule" id="PRU00510"/>
    </source>
</evidence>
<feature type="coiled-coil region" evidence="2">
    <location>
        <begin position="179"/>
        <end position="206"/>
    </location>
</feature>
<feature type="compositionally biased region" description="Basic residues" evidence="3">
    <location>
        <begin position="28"/>
        <end position="49"/>
    </location>
</feature>
<feature type="compositionally biased region" description="Basic residues" evidence="3">
    <location>
        <begin position="1"/>
        <end position="19"/>
    </location>
</feature>
<dbReference type="PANTHER" id="PTHR33823">
    <property type="entry name" value="RNA POLYMERASE-BINDING TRANSCRIPTION FACTOR DKSA-RELATED"/>
    <property type="match status" value="1"/>
</dbReference>
<evidence type="ECO:0000313" key="5">
    <source>
        <dbReference type="Proteomes" id="UP000294558"/>
    </source>
</evidence>
<dbReference type="OrthoDB" id="1121111at2"/>
<evidence type="ECO:0000313" key="4">
    <source>
        <dbReference type="EMBL" id="TDT16226.1"/>
    </source>
</evidence>
<gene>
    <name evidence="4" type="ORF">BDK89_1810</name>
</gene>
<dbReference type="EMBL" id="SOAU01000001">
    <property type="protein sequence ID" value="TDT16226.1"/>
    <property type="molecule type" value="Genomic_DNA"/>
</dbReference>
<proteinExistence type="predicted"/>
<sequence>MAAKKKPATKAAAKKKAPAKKAAATKAAAKKAAAKKAAAKKAPAKKAAAKKQAASKKAPAKKAAPAKKNAAAKKAAPAKKNAAAKKAAPAKKARATKATSTSTKASAPKKSPATKTTAATKKPSTSKKSTTTTSTPKTDGAKKAAEEASAVQDLPKPRFNKDGFGYTKDFDLSFVKEMYDLLQEERVSLTGQVKRLEDEAHQLVEEAEMGDVQFDDEGGEGDTMVVERERDLALSAQAREAVEEIDAAIERIMQGTYGYSTVSGKPIPRERLEAIPWSSVLVEEKVGGIGRR</sequence>
<name>A0A4R7I0Y7_9ACTN</name>
<dbReference type="Proteomes" id="UP000294558">
    <property type="component" value="Unassembled WGS sequence"/>
</dbReference>
<dbReference type="PROSITE" id="PS51128">
    <property type="entry name" value="ZF_DKSA_2"/>
    <property type="match status" value="1"/>
</dbReference>
<feature type="compositionally biased region" description="Low complexity" evidence="3">
    <location>
        <begin position="50"/>
        <end position="87"/>
    </location>
</feature>
<evidence type="ECO:0000256" key="2">
    <source>
        <dbReference type="SAM" id="Coils"/>
    </source>
</evidence>
<accession>A0A4R7I0Y7</accession>
<keyword evidence="2" id="KW-0175">Coiled coil</keyword>
<comment type="caution">
    <text evidence="1">Lacks conserved residue(s) required for the propagation of feature annotation.</text>
</comment>
<keyword evidence="5" id="KW-1185">Reference proteome</keyword>
<evidence type="ECO:0000256" key="3">
    <source>
        <dbReference type="SAM" id="MobiDB-lite"/>
    </source>
</evidence>
<dbReference type="RefSeq" id="WP_133868621.1">
    <property type="nucleotide sequence ID" value="NZ_SOAU01000001.1"/>
</dbReference>
<dbReference type="AlphaFoldDB" id="A0A4R7I0Y7"/>
<comment type="caution">
    <text evidence="4">The sequence shown here is derived from an EMBL/GenBank/DDBJ whole genome shotgun (WGS) entry which is preliminary data.</text>
</comment>
<feature type="region of interest" description="Disordered" evidence="3">
    <location>
        <begin position="1"/>
        <end position="165"/>
    </location>
</feature>
<dbReference type="Gene3D" id="1.20.120.910">
    <property type="entry name" value="DksA, coiled-coil domain"/>
    <property type="match status" value="1"/>
</dbReference>
<reference evidence="4 5" key="1">
    <citation type="submission" date="2019-03" db="EMBL/GenBank/DDBJ databases">
        <title>Sequencing the genomes of 1000 actinobacteria strains.</title>
        <authorList>
            <person name="Klenk H.-P."/>
        </authorList>
    </citation>
    <scope>NUCLEOTIDE SEQUENCE [LARGE SCALE GENOMIC DNA]</scope>
    <source>
        <strain evidence="4 5">DSM 18936</strain>
    </source>
</reference>